<dbReference type="RefSeq" id="WP_106725605.1">
    <property type="nucleotide sequence ID" value="NZ_PXYL01000010.1"/>
</dbReference>
<dbReference type="OrthoDB" id="9812418at2"/>
<dbReference type="EMBL" id="PXYL01000010">
    <property type="protein sequence ID" value="PSJ58512.1"/>
    <property type="molecule type" value="Genomic_DNA"/>
</dbReference>
<protein>
    <recommendedName>
        <fullName evidence="4">Copper resistance protein D domain-containing protein</fullName>
    </recommendedName>
</protein>
<gene>
    <name evidence="2" type="ORF">C7I85_19085</name>
</gene>
<dbReference type="AlphaFoldDB" id="A0A2P7S7Q9"/>
<evidence type="ECO:0000256" key="1">
    <source>
        <dbReference type="SAM" id="Phobius"/>
    </source>
</evidence>
<dbReference type="Proteomes" id="UP000240653">
    <property type="component" value="Unassembled WGS sequence"/>
</dbReference>
<keyword evidence="1" id="KW-1133">Transmembrane helix</keyword>
<organism evidence="2 3">
    <name type="scientific">Pseudaminobacter soli</name>
    <name type="common">ex Li et al. 2025</name>
    <dbReference type="NCBI Taxonomy" id="1295366"/>
    <lineage>
        <taxon>Bacteria</taxon>
        <taxon>Pseudomonadati</taxon>
        <taxon>Pseudomonadota</taxon>
        <taxon>Alphaproteobacteria</taxon>
        <taxon>Hyphomicrobiales</taxon>
        <taxon>Phyllobacteriaceae</taxon>
        <taxon>Pseudaminobacter</taxon>
    </lineage>
</organism>
<keyword evidence="1" id="KW-0812">Transmembrane</keyword>
<evidence type="ECO:0000313" key="3">
    <source>
        <dbReference type="Proteomes" id="UP000240653"/>
    </source>
</evidence>
<proteinExistence type="predicted"/>
<feature type="transmembrane region" description="Helical" evidence="1">
    <location>
        <begin position="71"/>
        <end position="92"/>
    </location>
</feature>
<sequence length="135" mass="14144">MQYVYIVTVALHVITGVYWAGSTITLARAPEIQAEKFFASQMGAAVVAMLTGLLLWHFFHGPNFGPMEQVLAIGALAAVAAAGVQGAFVGSARRKLAGASQSEQASVRARMAKGERIAAGLLVVTIICMAIARLV</sequence>
<accession>A0A2P7S7Q9</accession>
<evidence type="ECO:0000313" key="2">
    <source>
        <dbReference type="EMBL" id="PSJ58512.1"/>
    </source>
</evidence>
<comment type="caution">
    <text evidence="2">The sequence shown here is derived from an EMBL/GenBank/DDBJ whole genome shotgun (WGS) entry which is preliminary data.</text>
</comment>
<keyword evidence="1" id="KW-0472">Membrane</keyword>
<keyword evidence="3" id="KW-1185">Reference proteome</keyword>
<feature type="transmembrane region" description="Helical" evidence="1">
    <location>
        <begin position="117"/>
        <end position="134"/>
    </location>
</feature>
<feature type="transmembrane region" description="Helical" evidence="1">
    <location>
        <begin position="6"/>
        <end position="26"/>
    </location>
</feature>
<name>A0A2P7S7Q9_9HYPH</name>
<reference evidence="2 3" key="1">
    <citation type="submission" date="2018-03" db="EMBL/GenBank/DDBJ databases">
        <title>The draft genome of Mesorhizobium soli JCM 19897.</title>
        <authorList>
            <person name="Li L."/>
            <person name="Liu L."/>
            <person name="Liang L."/>
            <person name="Wang T."/>
            <person name="Zhang X."/>
        </authorList>
    </citation>
    <scope>NUCLEOTIDE SEQUENCE [LARGE SCALE GENOMIC DNA]</scope>
    <source>
        <strain evidence="2 3">JCM 19897</strain>
    </source>
</reference>
<feature type="transmembrane region" description="Helical" evidence="1">
    <location>
        <begin position="38"/>
        <end position="59"/>
    </location>
</feature>
<evidence type="ECO:0008006" key="4">
    <source>
        <dbReference type="Google" id="ProtNLM"/>
    </source>
</evidence>